<dbReference type="RefSeq" id="WP_013514119.1">
    <property type="nucleotide sequence ID" value="NC_014844.1"/>
</dbReference>
<dbReference type="NCBIfam" id="TIGR04358">
    <property type="entry name" value="XXXCH_domain"/>
    <property type="match status" value="1"/>
</dbReference>
<reference evidence="1 2" key="2">
    <citation type="journal article" date="2014" name="Genome Announc.">
        <title>Complete Genome Sequence of the Subsurface, Mesophilic Sulfate-Reducing Bacterium Desulfovibrio aespoeensis Aspo-2.</title>
        <authorList>
            <person name="Pedersen K."/>
            <person name="Bengtsson A."/>
            <person name="Edlund J."/>
            <person name="Rabe L."/>
            <person name="Hazen T."/>
            <person name="Chakraborty R."/>
            <person name="Goodwin L."/>
            <person name="Shapiro N."/>
        </authorList>
    </citation>
    <scope>NUCLEOTIDE SEQUENCE [LARGE SCALE GENOMIC DNA]</scope>
    <source>
        <strain evidence="2">ATCC 700646 / DSM 10631 / Aspo-2</strain>
    </source>
</reference>
<name>E6VTL1_PSEA9</name>
<organism evidence="1 2">
    <name type="scientific">Pseudodesulfovibrio aespoeensis (strain ATCC 700646 / DSM 10631 / Aspo-2)</name>
    <name type="common">Desulfovibrio aespoeensis</name>
    <dbReference type="NCBI Taxonomy" id="643562"/>
    <lineage>
        <taxon>Bacteria</taxon>
        <taxon>Pseudomonadati</taxon>
        <taxon>Thermodesulfobacteriota</taxon>
        <taxon>Desulfovibrionia</taxon>
        <taxon>Desulfovibrionales</taxon>
        <taxon>Desulfovibrionaceae</taxon>
    </lineage>
</organism>
<reference evidence="2" key="1">
    <citation type="submission" date="2010-12" db="EMBL/GenBank/DDBJ databases">
        <title>Complete sequence of Desulfovibrio aespoeensis Aspo-2.</title>
        <authorList>
            <consortium name="US DOE Joint Genome Institute"/>
            <person name="Lucas S."/>
            <person name="Copeland A."/>
            <person name="Lapidus A."/>
            <person name="Cheng J.-F."/>
            <person name="Goodwin L."/>
            <person name="Pitluck S."/>
            <person name="Chertkov O."/>
            <person name="Misra M."/>
            <person name="Detter J.C."/>
            <person name="Han C."/>
            <person name="Tapia R."/>
            <person name="Land M."/>
            <person name="Hauser L."/>
            <person name="Kyrpides N."/>
            <person name="Ivanova N."/>
            <person name="Ovchinnikova G."/>
            <person name="Pedersen K."/>
            <person name="Jagevall S."/>
            <person name="Hazen T."/>
            <person name="Woyke T."/>
        </authorList>
    </citation>
    <scope>NUCLEOTIDE SEQUENCE [LARGE SCALE GENOMIC DNA]</scope>
    <source>
        <strain evidence="2">ATCC 700646 / DSM 10631 / Aspo-2</strain>
    </source>
</reference>
<evidence type="ECO:0000313" key="1">
    <source>
        <dbReference type="EMBL" id="ADU62188.1"/>
    </source>
</evidence>
<dbReference type="AlphaFoldDB" id="E6VTL1"/>
<dbReference type="OrthoDB" id="5453594at2"/>
<proteinExistence type="predicted"/>
<evidence type="ECO:0000313" key="2">
    <source>
        <dbReference type="Proteomes" id="UP000002191"/>
    </source>
</evidence>
<protein>
    <recommendedName>
        <fullName evidence="3">GAK system XXXCH domain-containing protein</fullName>
    </recommendedName>
</protein>
<dbReference type="InterPro" id="IPR027588">
    <property type="entry name" value="XXXCH_dom_fam"/>
</dbReference>
<dbReference type="eggNOG" id="ENOG5033JWE">
    <property type="taxonomic scope" value="Bacteria"/>
</dbReference>
<dbReference type="Proteomes" id="UP000002191">
    <property type="component" value="Chromosome"/>
</dbReference>
<sequence length="178" mass="19815">MGSDTKATSQMDIRELPAFFRLLADALEKGGDGEFVGSDEFRKFKISGKNEFGQVTVKVKFKSAGECEAAEEAEECDECRASGTLKYKHLKKRMKISFRLIFKMIHEGQMPPAEAVESFLADSDLMIGYPGYGDEYYAQYAKVCATFKAAFESGDLARMGEAVDAIAHEKSRCHAKYD</sequence>
<evidence type="ECO:0008006" key="3">
    <source>
        <dbReference type="Google" id="ProtNLM"/>
    </source>
</evidence>
<accession>E6VTL1</accession>
<dbReference type="EMBL" id="CP002431">
    <property type="protein sequence ID" value="ADU62188.1"/>
    <property type="molecule type" value="Genomic_DNA"/>
</dbReference>
<dbReference type="KEGG" id="das:Daes_1173"/>
<dbReference type="HOGENOM" id="CLU_114029_0_0_7"/>
<gene>
    <name evidence="1" type="ordered locus">Daes_1173</name>
</gene>
<dbReference type="STRING" id="643562.Daes_1173"/>
<keyword evidence="2" id="KW-1185">Reference proteome</keyword>